<keyword evidence="5" id="KW-0808">Transferase</keyword>
<dbReference type="UniPathway" id="UPA00077">
    <property type="reaction ID" value="UER00155"/>
</dbReference>
<dbReference type="OrthoDB" id="9808041at2"/>
<dbReference type="Pfam" id="PF01288">
    <property type="entry name" value="HPPK"/>
    <property type="match status" value="1"/>
</dbReference>
<comment type="function">
    <text evidence="10">Catalyzes the transfer of pyrophosphate from adenosine triphosphate (ATP) to 6-hydroxymethyl-7,8-dihydropterin, an enzymatic step in folate biosynthesis pathway.</text>
</comment>
<dbReference type="GO" id="GO:0016301">
    <property type="term" value="F:kinase activity"/>
    <property type="evidence" value="ECO:0007669"/>
    <property type="project" value="UniProtKB-KW"/>
</dbReference>
<dbReference type="EC" id="2.7.6.3" evidence="3"/>
<dbReference type="InterPro" id="IPR035907">
    <property type="entry name" value="Hppk_sf"/>
</dbReference>
<comment type="similarity">
    <text evidence="2">Belongs to the HPPK family.</text>
</comment>
<keyword evidence="15" id="KW-1185">Reference proteome</keyword>
<dbReference type="PANTHER" id="PTHR43071">
    <property type="entry name" value="2-AMINO-4-HYDROXY-6-HYDROXYMETHYLDIHYDROPTERIDINE PYROPHOSPHOKINASE"/>
    <property type="match status" value="1"/>
</dbReference>
<dbReference type="PANTHER" id="PTHR43071:SF1">
    <property type="entry name" value="2-AMINO-4-HYDROXY-6-HYDROXYMETHYLDIHYDROPTERIDINE PYROPHOSPHOKINASE"/>
    <property type="match status" value="1"/>
</dbReference>
<dbReference type="AlphaFoldDB" id="A0A101JJU0"/>
<keyword evidence="9" id="KW-0289">Folate biosynthesis</keyword>
<evidence type="ECO:0000256" key="9">
    <source>
        <dbReference type="ARBA" id="ARBA00022909"/>
    </source>
</evidence>
<comment type="pathway">
    <text evidence="1">Cofactor biosynthesis; tetrahydrofolate biosynthesis; 2-amino-4-hydroxy-6-hydroxymethyl-7,8-dihydropteridine diphosphate from 7,8-dihydroneopterin triphosphate: step 4/4.</text>
</comment>
<feature type="domain" description="7,8-dihydro-6-hydroxymethylpterin-pyrophosphokinase" evidence="13">
    <location>
        <begin position="20"/>
        <end position="148"/>
    </location>
</feature>
<evidence type="ECO:0000256" key="12">
    <source>
        <dbReference type="ARBA" id="ARBA00033413"/>
    </source>
</evidence>
<evidence type="ECO:0000256" key="4">
    <source>
        <dbReference type="ARBA" id="ARBA00016218"/>
    </source>
</evidence>
<evidence type="ECO:0000256" key="5">
    <source>
        <dbReference type="ARBA" id="ARBA00022679"/>
    </source>
</evidence>
<evidence type="ECO:0000256" key="1">
    <source>
        <dbReference type="ARBA" id="ARBA00005051"/>
    </source>
</evidence>
<keyword evidence="7 14" id="KW-0418">Kinase</keyword>
<evidence type="ECO:0000313" key="14">
    <source>
        <dbReference type="EMBL" id="KUL28123.1"/>
    </source>
</evidence>
<evidence type="ECO:0000259" key="13">
    <source>
        <dbReference type="Pfam" id="PF01288"/>
    </source>
</evidence>
<dbReference type="GO" id="GO:0046656">
    <property type="term" value="P:folic acid biosynthetic process"/>
    <property type="evidence" value="ECO:0007669"/>
    <property type="project" value="UniProtKB-KW"/>
</dbReference>
<dbReference type="GO" id="GO:0005524">
    <property type="term" value="F:ATP binding"/>
    <property type="evidence" value="ECO:0007669"/>
    <property type="project" value="UniProtKB-KW"/>
</dbReference>
<evidence type="ECO:0000256" key="6">
    <source>
        <dbReference type="ARBA" id="ARBA00022741"/>
    </source>
</evidence>
<dbReference type="Proteomes" id="UP000053937">
    <property type="component" value="Unassembled WGS sequence"/>
</dbReference>
<evidence type="ECO:0000256" key="2">
    <source>
        <dbReference type="ARBA" id="ARBA00005810"/>
    </source>
</evidence>
<evidence type="ECO:0000256" key="11">
    <source>
        <dbReference type="ARBA" id="ARBA00029766"/>
    </source>
</evidence>
<sequence>MQKHASQRHEAEPAPRHTVYLGIGSNIGDRLKHLQEAVDLLNRLPNTEVTGISGIYMTEPVGVTEQERFYNGVVRLRTGLLPENLRSHCKAIEHNLGRPEQYIRWSPRVIDLDILLYDDLVLQNSVLCIPHKELINRMFVLIPLLDLADPEHPLLHCPASSLLDTCPDRSVLIRLRERIKMSTVSR</sequence>
<keyword evidence="8" id="KW-0067">ATP-binding</keyword>
<comment type="caution">
    <text evidence="14">The sequence shown here is derived from an EMBL/GenBank/DDBJ whole genome shotgun (WGS) entry which is preliminary data.</text>
</comment>
<evidence type="ECO:0000256" key="7">
    <source>
        <dbReference type="ARBA" id="ARBA00022777"/>
    </source>
</evidence>
<proteinExistence type="inferred from homology"/>
<dbReference type="RefSeq" id="WP_059139038.1">
    <property type="nucleotide sequence ID" value="NZ_LMBR01000138.1"/>
</dbReference>
<evidence type="ECO:0000256" key="10">
    <source>
        <dbReference type="ARBA" id="ARBA00029409"/>
    </source>
</evidence>
<accession>A0A101JJU0</accession>
<evidence type="ECO:0000256" key="3">
    <source>
        <dbReference type="ARBA" id="ARBA00013253"/>
    </source>
</evidence>
<dbReference type="InterPro" id="IPR000550">
    <property type="entry name" value="Hppk"/>
</dbReference>
<evidence type="ECO:0000313" key="15">
    <source>
        <dbReference type="Proteomes" id="UP000053937"/>
    </source>
</evidence>
<organism evidence="14 15">
    <name type="scientific">Chlorobium limicola</name>
    <dbReference type="NCBI Taxonomy" id="1092"/>
    <lineage>
        <taxon>Bacteria</taxon>
        <taxon>Pseudomonadati</taxon>
        <taxon>Chlorobiota</taxon>
        <taxon>Chlorobiia</taxon>
        <taxon>Chlorobiales</taxon>
        <taxon>Chlorobiaceae</taxon>
        <taxon>Chlorobium/Pelodictyon group</taxon>
        <taxon>Chlorobium</taxon>
    </lineage>
</organism>
<dbReference type="GO" id="GO:0046654">
    <property type="term" value="P:tetrahydrofolate biosynthetic process"/>
    <property type="evidence" value="ECO:0007669"/>
    <property type="project" value="UniProtKB-UniPathway"/>
</dbReference>
<reference evidence="14 15" key="1">
    <citation type="submission" date="2015-10" db="EMBL/GenBank/DDBJ databases">
        <title>Draft Genome Sequence of Chlorobium limicola strain Frasassi Growing under Artificial Lighting in the Frasassi Cave System.</title>
        <authorList>
            <person name="Mansor M."/>
            <person name="Macalady J."/>
        </authorList>
    </citation>
    <scope>NUCLEOTIDE SEQUENCE [LARGE SCALE GENOMIC DNA]</scope>
    <source>
        <strain evidence="14 15">Frasassi</strain>
    </source>
</reference>
<evidence type="ECO:0000256" key="8">
    <source>
        <dbReference type="ARBA" id="ARBA00022840"/>
    </source>
</evidence>
<dbReference type="EMBL" id="LMBR01000138">
    <property type="protein sequence ID" value="KUL28123.1"/>
    <property type="molecule type" value="Genomic_DNA"/>
</dbReference>
<dbReference type="CDD" id="cd00483">
    <property type="entry name" value="HPPK"/>
    <property type="match status" value="1"/>
</dbReference>
<dbReference type="NCBIfam" id="TIGR01498">
    <property type="entry name" value="folK"/>
    <property type="match status" value="1"/>
</dbReference>
<dbReference type="SUPFAM" id="SSF55083">
    <property type="entry name" value="6-hydroxymethyl-7,8-dihydropterin pyrophosphokinase, HPPK"/>
    <property type="match status" value="1"/>
</dbReference>
<gene>
    <name evidence="14" type="ORF">ASB62_05885</name>
</gene>
<protein>
    <recommendedName>
        <fullName evidence="4">2-amino-4-hydroxy-6-hydroxymethyldihydropteridine pyrophosphokinase</fullName>
        <ecNumber evidence="3">2.7.6.3</ecNumber>
    </recommendedName>
    <alternativeName>
        <fullName evidence="11">6-hydroxymethyl-7,8-dihydropterin pyrophosphokinase</fullName>
    </alternativeName>
    <alternativeName>
        <fullName evidence="12">7,8-dihydro-6-hydroxymethylpterin-pyrophosphokinase</fullName>
    </alternativeName>
</protein>
<name>A0A101JJU0_CHLLI</name>
<dbReference type="GO" id="GO:0003848">
    <property type="term" value="F:2-amino-4-hydroxy-6-hydroxymethyldihydropteridine diphosphokinase activity"/>
    <property type="evidence" value="ECO:0007669"/>
    <property type="project" value="UniProtKB-EC"/>
</dbReference>
<dbReference type="Gene3D" id="3.30.70.560">
    <property type="entry name" value="7,8-Dihydro-6-hydroxymethylpterin-pyrophosphokinase HPPK"/>
    <property type="match status" value="1"/>
</dbReference>
<keyword evidence="6" id="KW-0547">Nucleotide-binding</keyword>